<evidence type="ECO:0000256" key="1">
    <source>
        <dbReference type="SAM" id="Phobius"/>
    </source>
</evidence>
<dbReference type="Proteomes" id="UP000664632">
    <property type="component" value="Unassembled WGS sequence"/>
</dbReference>
<gene>
    <name evidence="2" type="ORF">JZO69_01080</name>
</gene>
<name>A0ABS3GWV6_9ENTE</name>
<feature type="transmembrane region" description="Helical" evidence="1">
    <location>
        <begin position="6"/>
        <end position="22"/>
    </location>
</feature>
<dbReference type="EMBL" id="JAFLWD010000003">
    <property type="protein sequence ID" value="MBO0438954.1"/>
    <property type="molecule type" value="Genomic_DNA"/>
</dbReference>
<accession>A0ABS3GWV6</accession>
<keyword evidence="1" id="KW-0472">Membrane</keyword>
<evidence type="ECO:0000313" key="2">
    <source>
        <dbReference type="EMBL" id="MBO0438954.1"/>
    </source>
</evidence>
<organism evidence="2 3">
    <name type="scientific">Candidatus Enterococcus ikei</name>
    <dbReference type="NCBI Taxonomy" id="2815326"/>
    <lineage>
        <taxon>Bacteria</taxon>
        <taxon>Bacillati</taxon>
        <taxon>Bacillota</taxon>
        <taxon>Bacilli</taxon>
        <taxon>Lactobacillales</taxon>
        <taxon>Enterococcaceae</taxon>
        <taxon>Enterococcus</taxon>
    </lineage>
</organism>
<evidence type="ECO:0000313" key="3">
    <source>
        <dbReference type="Proteomes" id="UP000664632"/>
    </source>
</evidence>
<keyword evidence="3" id="KW-1185">Reference proteome</keyword>
<dbReference type="RefSeq" id="WP_207111066.1">
    <property type="nucleotide sequence ID" value="NZ_JAFLWD010000003.1"/>
</dbReference>
<sequence>MNGLEIFMFVAGISAGMFIGFFENLRKINKAIDAALEVVKEKDDTIQSLHEKTGWLDCLSFLLKSYR</sequence>
<keyword evidence="1" id="KW-1133">Transmembrane helix</keyword>
<comment type="caution">
    <text evidence="2">The sequence shown here is derived from an EMBL/GenBank/DDBJ whole genome shotgun (WGS) entry which is preliminary data.</text>
</comment>
<proteinExistence type="predicted"/>
<protein>
    <submittedName>
        <fullName evidence="2">Uncharacterized protein</fullName>
    </submittedName>
</protein>
<keyword evidence="1" id="KW-0812">Transmembrane</keyword>
<reference evidence="2 3" key="1">
    <citation type="submission" date="2021-03" db="EMBL/GenBank/DDBJ databases">
        <title>Enterococcal diversity collection.</title>
        <authorList>
            <person name="Gilmore M.S."/>
            <person name="Schwartzman J."/>
            <person name="Van Tyne D."/>
            <person name="Martin M."/>
            <person name="Earl A.M."/>
            <person name="Manson A.L."/>
            <person name="Straub T."/>
            <person name="Salamzade R."/>
            <person name="Saavedra J."/>
            <person name="Lebreton F."/>
            <person name="Prichula J."/>
            <person name="Schaufler K."/>
            <person name="Gaca A."/>
            <person name="Sgardioli B."/>
            <person name="Wagenaar J."/>
            <person name="Strong T."/>
        </authorList>
    </citation>
    <scope>NUCLEOTIDE SEQUENCE [LARGE SCALE GENOMIC DNA]</scope>
    <source>
        <strain evidence="2 3">DIV0869a</strain>
    </source>
</reference>